<dbReference type="STRING" id="205917.A0A4Y9XU07"/>
<dbReference type="PANTHER" id="PTHR40465">
    <property type="entry name" value="CHROMOSOME 1, WHOLE GENOME SHOTGUN SEQUENCE"/>
    <property type="match status" value="1"/>
</dbReference>
<accession>A0A4Y9XU07</accession>
<name>A0A4Y9XU07_9AGAM</name>
<protein>
    <submittedName>
        <fullName evidence="2">Uncharacterized protein</fullName>
    </submittedName>
</protein>
<dbReference type="AlphaFoldDB" id="A0A4Y9XU07"/>
<evidence type="ECO:0000313" key="2">
    <source>
        <dbReference type="EMBL" id="TFY53248.1"/>
    </source>
</evidence>
<comment type="caution">
    <text evidence="2">The sequence shown here is derived from an EMBL/GenBank/DDBJ whole genome shotgun (WGS) entry which is preliminary data.</text>
</comment>
<reference evidence="2 3" key="1">
    <citation type="submission" date="2019-02" db="EMBL/GenBank/DDBJ databases">
        <title>Genome sequencing of the rare red list fungi Dentipellis fragilis.</title>
        <authorList>
            <person name="Buettner E."/>
            <person name="Kellner H."/>
        </authorList>
    </citation>
    <scope>NUCLEOTIDE SEQUENCE [LARGE SCALE GENOMIC DNA]</scope>
    <source>
        <strain evidence="2 3">DSM 105465</strain>
    </source>
</reference>
<dbReference type="EMBL" id="SEOQ01001180">
    <property type="protein sequence ID" value="TFY53248.1"/>
    <property type="molecule type" value="Genomic_DNA"/>
</dbReference>
<sequence length="485" mass="52541">MTYQADFLGPTAVATFIEAIETGVLFSQSVRFWGRAETEPFVIKLLVAFVSLVAFFQTGGAFYTAWRIYVVNFGNWAAALNPGWPERIQSVITALMATPVQAFLIWRCWNILNRRHIILIPFTAALLGSLGTSIAVTTFVVNFNFLVAYGPNALPPQKLVVSTPFILSLILPACLDIAVTAILLTFLLRSRANVYTRQFRRSNRNFWDLTFQAILGKLYVISLFVTLNGRADITAAQHARSHFPTLTSVGMSVAGMSGVSSRLPARSFHVELSTGGPHLSLPIPGYPGPEGDTVGDVGLTDDSTRNSPVTPTGHMDLGNDDLEKRINRQCSIARLLSAMTVCSRVLESAHFSVVIGCERLELATAPSATPASIRGADPHGFSFNFTIVAFEALHPGGAVTGPDGPPRPLWAAAVAVFQGLPHGYGGRPSHVRFSHLPGPLNVWERSNWRQADKRALGDGDNISMLQHTAACLLSFFIAALEPALA</sequence>
<proteinExistence type="predicted"/>
<evidence type="ECO:0000256" key="1">
    <source>
        <dbReference type="SAM" id="Phobius"/>
    </source>
</evidence>
<feature type="transmembrane region" description="Helical" evidence="1">
    <location>
        <begin position="41"/>
        <end position="68"/>
    </location>
</feature>
<keyword evidence="1" id="KW-0472">Membrane</keyword>
<keyword evidence="1" id="KW-0812">Transmembrane</keyword>
<feature type="transmembrane region" description="Helical" evidence="1">
    <location>
        <begin position="209"/>
        <end position="227"/>
    </location>
</feature>
<keyword evidence="1" id="KW-1133">Transmembrane helix</keyword>
<dbReference type="OrthoDB" id="3155837at2759"/>
<keyword evidence="3" id="KW-1185">Reference proteome</keyword>
<feature type="transmembrane region" description="Helical" evidence="1">
    <location>
        <begin position="165"/>
        <end position="188"/>
    </location>
</feature>
<feature type="transmembrane region" description="Helical" evidence="1">
    <location>
        <begin position="118"/>
        <end position="145"/>
    </location>
</feature>
<organism evidence="2 3">
    <name type="scientific">Dentipellis fragilis</name>
    <dbReference type="NCBI Taxonomy" id="205917"/>
    <lineage>
        <taxon>Eukaryota</taxon>
        <taxon>Fungi</taxon>
        <taxon>Dikarya</taxon>
        <taxon>Basidiomycota</taxon>
        <taxon>Agaricomycotina</taxon>
        <taxon>Agaricomycetes</taxon>
        <taxon>Russulales</taxon>
        <taxon>Hericiaceae</taxon>
        <taxon>Dentipellis</taxon>
    </lineage>
</organism>
<evidence type="ECO:0000313" key="3">
    <source>
        <dbReference type="Proteomes" id="UP000298327"/>
    </source>
</evidence>
<dbReference type="Proteomes" id="UP000298327">
    <property type="component" value="Unassembled WGS sequence"/>
</dbReference>
<dbReference type="PANTHER" id="PTHR40465:SF1">
    <property type="entry name" value="DUF6534 DOMAIN-CONTAINING PROTEIN"/>
    <property type="match status" value="1"/>
</dbReference>
<gene>
    <name evidence="2" type="ORF">EVG20_g10204</name>
</gene>